<dbReference type="GO" id="GO:0005886">
    <property type="term" value="C:plasma membrane"/>
    <property type="evidence" value="ECO:0007669"/>
    <property type="project" value="UniProtKB-SubCell"/>
</dbReference>
<keyword evidence="6 7" id="KW-0472">Membrane</keyword>
<dbReference type="InterPro" id="IPR000620">
    <property type="entry name" value="EamA_dom"/>
</dbReference>
<feature type="transmembrane region" description="Helical" evidence="7">
    <location>
        <begin position="126"/>
        <end position="144"/>
    </location>
</feature>
<evidence type="ECO:0000256" key="4">
    <source>
        <dbReference type="ARBA" id="ARBA00022692"/>
    </source>
</evidence>
<dbReference type="Pfam" id="PF00892">
    <property type="entry name" value="EamA"/>
    <property type="match status" value="2"/>
</dbReference>
<feature type="transmembrane region" description="Helical" evidence="7">
    <location>
        <begin position="213"/>
        <end position="234"/>
    </location>
</feature>
<organism evidence="9 10">
    <name type="scientific">Companilactobacillus versmoldensis DSM 14857 = KCTC 3814</name>
    <dbReference type="NCBI Taxonomy" id="1423815"/>
    <lineage>
        <taxon>Bacteria</taxon>
        <taxon>Bacillati</taxon>
        <taxon>Bacillota</taxon>
        <taxon>Bacilli</taxon>
        <taxon>Lactobacillales</taxon>
        <taxon>Lactobacillaceae</taxon>
        <taxon>Companilactobacillus</taxon>
    </lineage>
</organism>
<dbReference type="RefSeq" id="WP_010623496.1">
    <property type="nucleotide sequence ID" value="NZ_AZFA01000018.1"/>
</dbReference>
<keyword evidence="4 7" id="KW-0812">Transmembrane</keyword>
<dbReference type="PANTHER" id="PTHR32322">
    <property type="entry name" value="INNER MEMBRANE TRANSPORTER"/>
    <property type="match status" value="1"/>
</dbReference>
<comment type="subcellular location">
    <subcellularLocation>
        <location evidence="1">Cell membrane</location>
        <topology evidence="1">Multi-pass membrane protein</topology>
    </subcellularLocation>
</comment>
<feature type="transmembrane region" description="Helical" evidence="7">
    <location>
        <begin position="271"/>
        <end position="288"/>
    </location>
</feature>
<dbReference type="InterPro" id="IPR037185">
    <property type="entry name" value="EmrE-like"/>
</dbReference>
<evidence type="ECO:0000256" key="1">
    <source>
        <dbReference type="ARBA" id="ARBA00004651"/>
    </source>
</evidence>
<feature type="transmembrane region" description="Helical" evidence="7">
    <location>
        <begin position="150"/>
        <end position="170"/>
    </location>
</feature>
<feature type="transmembrane region" description="Helical" evidence="7">
    <location>
        <begin position="68"/>
        <end position="85"/>
    </location>
</feature>
<feature type="transmembrane region" description="Helical" evidence="7">
    <location>
        <begin position="246"/>
        <end position="265"/>
    </location>
</feature>
<proteinExistence type="inferred from homology"/>
<dbReference type="PROSITE" id="PS51257">
    <property type="entry name" value="PROKAR_LIPOPROTEIN"/>
    <property type="match status" value="1"/>
</dbReference>
<dbReference type="AlphaFoldDB" id="A0A0R1SIE5"/>
<sequence>MNKNKIIGSIYLTLAACIWGGMFVVVKSVVAEVPPVQLVWLRYLIGSIALLIIALVAKIHWYWDKRNLLLIFLIGLIGNTISIVAQEAGTMFSSAQLGSVVTTATPAFMIIFSWPLLKIKPTTGKWISLFLAIFGVISIVGFQFTGKNLLLGVIFLLIAGITWALMSVLIELVDKKYSIIQVTFLGTLVAIVCLTPIIFMQKRILLNIAWSSVNIWLSLLYLGIISTAIAFFLWNKGLVLFHGPTSGLFFLFQPIVGTLLGWLFLSESIQVGFFIGLGLILLSIVVSIRNE</sequence>
<evidence type="ECO:0000259" key="8">
    <source>
        <dbReference type="Pfam" id="PF00892"/>
    </source>
</evidence>
<feature type="transmembrane region" description="Helical" evidence="7">
    <location>
        <begin position="7"/>
        <end position="26"/>
    </location>
</feature>
<feature type="domain" description="EamA" evidence="8">
    <location>
        <begin position="7"/>
        <end position="140"/>
    </location>
</feature>
<comment type="similarity">
    <text evidence="2">Belongs to the EamA transporter family.</text>
</comment>
<dbReference type="Proteomes" id="UP000051647">
    <property type="component" value="Unassembled WGS sequence"/>
</dbReference>
<dbReference type="eggNOG" id="COG0697">
    <property type="taxonomic scope" value="Bacteria"/>
</dbReference>
<feature type="transmembrane region" description="Helical" evidence="7">
    <location>
        <begin position="97"/>
        <end position="117"/>
    </location>
</feature>
<name>A0A0R1SIE5_9LACO</name>
<dbReference type="PATRIC" id="fig|1423815.3.peg.780"/>
<evidence type="ECO:0000256" key="6">
    <source>
        <dbReference type="ARBA" id="ARBA00023136"/>
    </source>
</evidence>
<dbReference type="STRING" id="1423815.FC27_GL000771"/>
<evidence type="ECO:0000256" key="2">
    <source>
        <dbReference type="ARBA" id="ARBA00007362"/>
    </source>
</evidence>
<reference evidence="9 10" key="1">
    <citation type="journal article" date="2015" name="Genome Announc.">
        <title>Expanding the biotechnology potential of lactobacilli through comparative genomics of 213 strains and associated genera.</title>
        <authorList>
            <person name="Sun Z."/>
            <person name="Harris H.M."/>
            <person name="McCann A."/>
            <person name="Guo C."/>
            <person name="Argimon S."/>
            <person name="Zhang W."/>
            <person name="Yang X."/>
            <person name="Jeffery I.B."/>
            <person name="Cooney J.C."/>
            <person name="Kagawa T.F."/>
            <person name="Liu W."/>
            <person name="Song Y."/>
            <person name="Salvetti E."/>
            <person name="Wrobel A."/>
            <person name="Rasinkangas P."/>
            <person name="Parkhill J."/>
            <person name="Rea M.C."/>
            <person name="O'Sullivan O."/>
            <person name="Ritari J."/>
            <person name="Douillard F.P."/>
            <person name="Paul Ross R."/>
            <person name="Yang R."/>
            <person name="Briner A.E."/>
            <person name="Felis G.E."/>
            <person name="de Vos W.M."/>
            <person name="Barrangou R."/>
            <person name="Klaenhammer T.R."/>
            <person name="Caufield P.W."/>
            <person name="Cui Y."/>
            <person name="Zhang H."/>
            <person name="O'Toole P.W."/>
        </authorList>
    </citation>
    <scope>NUCLEOTIDE SEQUENCE [LARGE SCALE GENOMIC DNA]</scope>
    <source>
        <strain evidence="9 10">DSM 14857</strain>
    </source>
</reference>
<keyword evidence="10" id="KW-1185">Reference proteome</keyword>
<evidence type="ECO:0000256" key="5">
    <source>
        <dbReference type="ARBA" id="ARBA00022989"/>
    </source>
</evidence>
<gene>
    <name evidence="9" type="ORF">FC27_GL000771</name>
</gene>
<feature type="transmembrane region" description="Helical" evidence="7">
    <location>
        <begin position="182"/>
        <end position="201"/>
    </location>
</feature>
<dbReference type="EMBL" id="AZFA01000018">
    <property type="protein sequence ID" value="KRL66226.1"/>
    <property type="molecule type" value="Genomic_DNA"/>
</dbReference>
<keyword evidence="3" id="KW-1003">Cell membrane</keyword>
<feature type="transmembrane region" description="Helical" evidence="7">
    <location>
        <begin position="38"/>
        <end position="56"/>
    </location>
</feature>
<protein>
    <recommendedName>
        <fullName evidence="8">EamA domain-containing protein</fullName>
    </recommendedName>
</protein>
<evidence type="ECO:0000313" key="10">
    <source>
        <dbReference type="Proteomes" id="UP000051647"/>
    </source>
</evidence>
<dbReference type="OrthoDB" id="34284at2"/>
<dbReference type="InterPro" id="IPR050638">
    <property type="entry name" value="AA-Vitamin_Transporters"/>
</dbReference>
<comment type="caution">
    <text evidence="9">The sequence shown here is derived from an EMBL/GenBank/DDBJ whole genome shotgun (WGS) entry which is preliminary data.</text>
</comment>
<accession>A0A0R1SIE5</accession>
<keyword evidence="5 7" id="KW-1133">Transmembrane helix</keyword>
<evidence type="ECO:0000313" key="9">
    <source>
        <dbReference type="EMBL" id="KRL66226.1"/>
    </source>
</evidence>
<dbReference type="SUPFAM" id="SSF103481">
    <property type="entry name" value="Multidrug resistance efflux transporter EmrE"/>
    <property type="match status" value="2"/>
</dbReference>
<feature type="domain" description="EamA" evidence="8">
    <location>
        <begin position="151"/>
        <end position="287"/>
    </location>
</feature>
<evidence type="ECO:0000256" key="3">
    <source>
        <dbReference type="ARBA" id="ARBA00022475"/>
    </source>
</evidence>
<evidence type="ECO:0000256" key="7">
    <source>
        <dbReference type="SAM" id="Phobius"/>
    </source>
</evidence>
<dbReference type="PANTHER" id="PTHR32322:SF18">
    <property type="entry name" value="S-ADENOSYLMETHIONINE_S-ADENOSYLHOMOCYSTEINE TRANSPORTER"/>
    <property type="match status" value="1"/>
</dbReference>